<evidence type="ECO:0000313" key="3">
    <source>
        <dbReference type="Proteomes" id="UP000248405"/>
    </source>
</evidence>
<dbReference type="RefSeq" id="XP_025568565.1">
    <property type="nucleotide sequence ID" value="XM_025712242.1"/>
</dbReference>
<dbReference type="GeneID" id="37216834"/>
<keyword evidence="1" id="KW-0732">Signal</keyword>
<reference evidence="2" key="1">
    <citation type="submission" date="2016-12" db="EMBL/GenBank/DDBJ databases">
        <title>The genomes of Aspergillus section Nigri reveals drivers in fungal speciation.</title>
        <authorList>
            <consortium name="DOE Joint Genome Institute"/>
            <person name="Vesth T.C."/>
            <person name="Nybo J."/>
            <person name="Theobald S."/>
            <person name="Brandl J."/>
            <person name="Frisvad J.C."/>
            <person name="Nielsen K.F."/>
            <person name="Lyhne E.K."/>
            <person name="Kogle M.E."/>
            <person name="Kuo A."/>
            <person name="Riley R."/>
            <person name="Clum A."/>
            <person name="Nolan M."/>
            <person name="Lipzen A."/>
            <person name="Salamov A."/>
            <person name="Henrissat B."/>
            <person name="Wiebenga A."/>
            <person name="De Vries R.P."/>
            <person name="Grigoriev I.V."/>
            <person name="Mortensen U.H."/>
            <person name="Andersen M.R."/>
            <person name="Baker S.E."/>
        </authorList>
    </citation>
    <scope>NUCLEOTIDE SEQUENCE [LARGE SCALE GENOMIC DNA]</scope>
    <source>
        <strain evidence="2">CBS 113365</strain>
    </source>
</reference>
<dbReference type="PANTHER" id="PTHR35567:SF1">
    <property type="entry name" value="CONSERVED FUNGAL PROTEIN (AFU_ORTHOLOGUE AFUA_1G14230)"/>
    <property type="match status" value="1"/>
</dbReference>
<feature type="chain" id="PRO_5016330121" description="Malate dehydrogenase" evidence="1">
    <location>
        <begin position="19"/>
        <end position="264"/>
    </location>
</feature>
<dbReference type="OrthoDB" id="1859733at2759"/>
<sequence>MMLLNYLLVFLLPFLVTAIPHSIPDDSNNTDTDTDTDTDIDTKTNANDILTTTSIFSSTISNLKNLHLTSCSLNTTTLNMNHNLTTLPTPASNLTLQHVALGRGTQNYTCPSPQNSTSKPTSVGALATLFDVSCIASADEELLHHLPALMQGVPLETLDFFATLISLAGTGAGILGEHYFTGSGQPSFDLRFSGDDDWATMKKVASANAPKSVDVPWLKLNGIDGVGIKEVYRVYTAGGVSPATCAGHEGAFEVEYAAEYWFYG</sequence>
<evidence type="ECO:0000256" key="1">
    <source>
        <dbReference type="SAM" id="SignalP"/>
    </source>
</evidence>
<dbReference type="Pfam" id="PF11937">
    <property type="entry name" value="DUF3455"/>
    <property type="match status" value="1"/>
</dbReference>
<dbReference type="EMBL" id="KZ821614">
    <property type="protein sequence ID" value="PYH74771.1"/>
    <property type="molecule type" value="Genomic_DNA"/>
</dbReference>
<accession>A0A319BQX7</accession>
<feature type="signal peptide" evidence="1">
    <location>
        <begin position="1"/>
        <end position="18"/>
    </location>
</feature>
<dbReference type="InterPro" id="IPR021851">
    <property type="entry name" value="DUF3455"/>
</dbReference>
<evidence type="ECO:0008006" key="4">
    <source>
        <dbReference type="Google" id="ProtNLM"/>
    </source>
</evidence>
<keyword evidence="3" id="KW-1185">Reference proteome</keyword>
<proteinExistence type="predicted"/>
<organism evidence="2 3">
    <name type="scientific">Aspergillus vadensis (strain CBS 113365 / IMI 142717 / IBT 24658)</name>
    <dbReference type="NCBI Taxonomy" id="1448311"/>
    <lineage>
        <taxon>Eukaryota</taxon>
        <taxon>Fungi</taxon>
        <taxon>Dikarya</taxon>
        <taxon>Ascomycota</taxon>
        <taxon>Pezizomycotina</taxon>
        <taxon>Eurotiomycetes</taxon>
        <taxon>Eurotiomycetidae</taxon>
        <taxon>Eurotiales</taxon>
        <taxon>Aspergillaceae</taxon>
        <taxon>Aspergillus</taxon>
        <taxon>Aspergillus subgen. Circumdati</taxon>
    </lineage>
</organism>
<dbReference type="PANTHER" id="PTHR35567">
    <property type="entry name" value="MALATE DEHYDROGENASE (AFU_ORTHOLOGUE AFUA_2G13800)"/>
    <property type="match status" value="1"/>
</dbReference>
<evidence type="ECO:0000313" key="2">
    <source>
        <dbReference type="EMBL" id="PYH74771.1"/>
    </source>
</evidence>
<dbReference type="AlphaFoldDB" id="A0A319BQX7"/>
<name>A0A319BQX7_ASPVC</name>
<gene>
    <name evidence="2" type="ORF">BO88DRAFT_483787</name>
</gene>
<protein>
    <recommendedName>
        <fullName evidence="4">Malate dehydrogenase</fullName>
    </recommendedName>
</protein>
<dbReference type="Proteomes" id="UP000248405">
    <property type="component" value="Unassembled WGS sequence"/>
</dbReference>